<evidence type="ECO:0000313" key="1">
    <source>
        <dbReference type="EMBL" id="GAA1581413.1"/>
    </source>
</evidence>
<organism evidence="1 2">
    <name type="scientific">Kribbella sancticallisti</name>
    <dbReference type="NCBI Taxonomy" id="460087"/>
    <lineage>
        <taxon>Bacteria</taxon>
        <taxon>Bacillati</taxon>
        <taxon>Actinomycetota</taxon>
        <taxon>Actinomycetes</taxon>
        <taxon>Propionibacteriales</taxon>
        <taxon>Kribbellaceae</taxon>
        <taxon>Kribbella</taxon>
    </lineage>
</organism>
<sequence length="67" mass="7765">MRLFRALSAALRNLHDTAQALREMLRVTKPGIPRLDRVLKKIAEQGGDLIRVHNRCIHRGPCRLWIL</sequence>
<accession>A0ABN2DQR7</accession>
<reference evidence="1 2" key="1">
    <citation type="journal article" date="2019" name="Int. J. Syst. Evol. Microbiol.">
        <title>The Global Catalogue of Microorganisms (GCM) 10K type strain sequencing project: providing services to taxonomists for standard genome sequencing and annotation.</title>
        <authorList>
            <consortium name="The Broad Institute Genomics Platform"/>
            <consortium name="The Broad Institute Genome Sequencing Center for Infectious Disease"/>
            <person name="Wu L."/>
            <person name="Ma J."/>
        </authorList>
    </citation>
    <scope>NUCLEOTIDE SEQUENCE [LARGE SCALE GENOMIC DNA]</scope>
    <source>
        <strain evidence="1 2">JCM 14969</strain>
    </source>
</reference>
<dbReference type="EMBL" id="BAAAOS010000020">
    <property type="protein sequence ID" value="GAA1581413.1"/>
    <property type="molecule type" value="Genomic_DNA"/>
</dbReference>
<evidence type="ECO:0000313" key="2">
    <source>
        <dbReference type="Proteomes" id="UP001500393"/>
    </source>
</evidence>
<proteinExistence type="predicted"/>
<keyword evidence="2" id="KW-1185">Reference proteome</keyword>
<gene>
    <name evidence="1" type="ORF">GCM10009789_39090</name>
</gene>
<dbReference type="Proteomes" id="UP001500393">
    <property type="component" value="Unassembled WGS sequence"/>
</dbReference>
<name>A0ABN2DQR7_9ACTN</name>
<comment type="caution">
    <text evidence="1">The sequence shown here is derived from an EMBL/GenBank/DDBJ whole genome shotgun (WGS) entry which is preliminary data.</text>
</comment>
<protein>
    <submittedName>
        <fullName evidence="1">Uncharacterized protein</fullName>
    </submittedName>
</protein>